<dbReference type="FunFam" id="2.130.10.10:FF:000929">
    <property type="entry name" value="Ribosomal assembly complex component Ipi3"/>
    <property type="match status" value="1"/>
</dbReference>
<feature type="region of interest" description="Disordered" evidence="7">
    <location>
        <begin position="523"/>
        <end position="589"/>
    </location>
</feature>
<name>A0A8H3Z4T9_VENIN</name>
<dbReference type="GO" id="GO:0006261">
    <property type="term" value="P:DNA-templated DNA replication"/>
    <property type="evidence" value="ECO:0007669"/>
    <property type="project" value="TreeGrafter"/>
</dbReference>
<dbReference type="GO" id="GO:0006364">
    <property type="term" value="P:rRNA processing"/>
    <property type="evidence" value="ECO:0007669"/>
    <property type="project" value="UniProtKB-UniRule"/>
</dbReference>
<feature type="region of interest" description="Disordered" evidence="7">
    <location>
        <begin position="445"/>
        <end position="486"/>
    </location>
</feature>
<feature type="compositionally biased region" description="Acidic residues" evidence="7">
    <location>
        <begin position="572"/>
        <end position="582"/>
    </location>
</feature>
<dbReference type="Proteomes" id="UP000490939">
    <property type="component" value="Unassembled WGS sequence"/>
</dbReference>
<evidence type="ECO:0000313" key="8">
    <source>
        <dbReference type="EMBL" id="KAE9984385.1"/>
    </source>
</evidence>
<evidence type="ECO:0000256" key="5">
    <source>
        <dbReference type="PROSITE-ProRule" id="PRU00221"/>
    </source>
</evidence>
<proteinExistence type="inferred from homology"/>
<keyword evidence="6" id="KW-0539">Nucleus</keyword>
<evidence type="ECO:0000313" key="9">
    <source>
        <dbReference type="EMBL" id="KAE9985374.1"/>
    </source>
</evidence>
<dbReference type="OrthoDB" id="756370at2759"/>
<dbReference type="SMART" id="SM00320">
    <property type="entry name" value="WD40"/>
    <property type="match status" value="4"/>
</dbReference>
<keyword evidence="4" id="KW-0677">Repeat</keyword>
<dbReference type="PROSITE" id="PS50082">
    <property type="entry name" value="WD_REPEATS_2"/>
    <property type="match status" value="1"/>
</dbReference>
<dbReference type="InterPro" id="IPR045227">
    <property type="entry name" value="WDR18/Ipi3/RID3"/>
</dbReference>
<evidence type="ECO:0000256" key="6">
    <source>
        <dbReference type="RuleBase" id="RU369067"/>
    </source>
</evidence>
<reference evidence="9 10" key="1">
    <citation type="submission" date="2019-11" db="EMBL/GenBank/DDBJ databases">
        <title>Venturia inaequalis Genome Resource.</title>
        <authorList>
            <person name="Lichtner F.J."/>
        </authorList>
    </citation>
    <scope>NUCLEOTIDE SEQUENCE [LARGE SCALE GENOMIC DNA]</scope>
    <source>
        <strain evidence="9">Bline_iso_100314</strain>
        <strain evidence="8 11">DMI_063113</strain>
    </source>
</reference>
<dbReference type="InterPro" id="IPR001680">
    <property type="entry name" value="WD40_rpt"/>
</dbReference>
<dbReference type="GO" id="GO:0120330">
    <property type="term" value="C:rixosome complex"/>
    <property type="evidence" value="ECO:0007669"/>
    <property type="project" value="UniProtKB-UniRule"/>
</dbReference>
<evidence type="ECO:0000256" key="1">
    <source>
        <dbReference type="ARBA" id="ARBA00002355"/>
    </source>
</evidence>
<feature type="repeat" description="WD" evidence="5">
    <location>
        <begin position="124"/>
        <end position="158"/>
    </location>
</feature>
<evidence type="ECO:0000256" key="4">
    <source>
        <dbReference type="ARBA" id="ARBA00022737"/>
    </source>
</evidence>
<comment type="subcellular location">
    <subcellularLocation>
        <location evidence="6">Nucleus</location>
    </subcellularLocation>
</comment>
<dbReference type="AlphaFoldDB" id="A0A8H3Z4T9"/>
<evidence type="ECO:0000256" key="7">
    <source>
        <dbReference type="SAM" id="MobiDB-lite"/>
    </source>
</evidence>
<protein>
    <recommendedName>
        <fullName evidence="6">Pre-rRNA-processing protein IPI3</fullName>
    </recommendedName>
</protein>
<dbReference type="EMBL" id="WNWQ01000007">
    <property type="protein sequence ID" value="KAE9985374.1"/>
    <property type="molecule type" value="Genomic_DNA"/>
</dbReference>
<dbReference type="Pfam" id="PF00400">
    <property type="entry name" value="WD40"/>
    <property type="match status" value="2"/>
</dbReference>
<dbReference type="PANTHER" id="PTHR18763">
    <property type="entry name" value="WD-REPEAT PROTEIN 18"/>
    <property type="match status" value="1"/>
</dbReference>
<feature type="compositionally biased region" description="Polar residues" evidence="7">
    <location>
        <begin position="445"/>
        <end position="456"/>
    </location>
</feature>
<keyword evidence="11" id="KW-1185">Reference proteome</keyword>
<evidence type="ECO:0000256" key="2">
    <source>
        <dbReference type="ARBA" id="ARBA00010143"/>
    </source>
</evidence>
<keyword evidence="3 5" id="KW-0853">WD repeat</keyword>
<dbReference type="GO" id="GO:0005656">
    <property type="term" value="C:nuclear pre-replicative complex"/>
    <property type="evidence" value="ECO:0007669"/>
    <property type="project" value="TreeGrafter"/>
</dbReference>
<comment type="function">
    <text evidence="1 6">Component of the RIX1 complex required for processing of ITS2 sequences from 35S pre-rRNA.</text>
</comment>
<evidence type="ECO:0000256" key="3">
    <source>
        <dbReference type="ARBA" id="ARBA00022574"/>
    </source>
</evidence>
<dbReference type="PANTHER" id="PTHR18763:SF0">
    <property type="entry name" value="WD REPEAT-CONTAINING PROTEIN 18"/>
    <property type="match status" value="1"/>
</dbReference>
<dbReference type="SUPFAM" id="SSF50978">
    <property type="entry name" value="WD40 repeat-like"/>
    <property type="match status" value="1"/>
</dbReference>
<evidence type="ECO:0000313" key="10">
    <source>
        <dbReference type="Proteomes" id="UP000433883"/>
    </source>
</evidence>
<sequence>MLTEHYIASIATPAKAPNTSVTKDAGVFVNELRPLAGQRSFFKKSATKDQCLAVSETHIFAAQAEKAVINVYNREKGNQEATIPFNERITCIALAKDESLLILGTESGRILLWEICTGRLTSTPQSHLQQVTSLAVDPSSDFLLSGSADSNIHVWSIDALLSFTKSDSSAREDPRAPIHTLSNHRSAIVALACGHAHGQANIAISTSSDQTAVIWNYRRGTALRTYLLGEIPRALALDSLDRGFYVSYEDGSVQLVDLYASTGSTNSLYDESQSQTAVQPGKEHLWTVEGQELGAGLSLGLNFDGSQLLSGHRNGKIVSWDTAKGRFGSVLNTLPGPVTNLAMLRPKGFPNQEARPFRVHTVMKPRISSEDSHSGNGSTIPGNYTFNAQLTGQLPSIQYSATELQLNTSKSPKSEFETALTHSCFPESMLDEGLAELMAWREAPSGSTNTVATSSGKEQEQESDFMSLSTSSGKKSKGKPVKLTAEQENEQLKKKIAVLQRTQEISFRQLAEQRKEIKVLTEEQKMRDRQEAGRLQIGGDEEMEDAEDSSSDDEDEEEEEEESDGENAGAPSDDEDDSDEASDVSSDRG</sequence>
<dbReference type="EMBL" id="WNWR01000296">
    <property type="protein sequence ID" value="KAE9984385.1"/>
    <property type="molecule type" value="Genomic_DNA"/>
</dbReference>
<dbReference type="InterPro" id="IPR036322">
    <property type="entry name" value="WD40_repeat_dom_sf"/>
</dbReference>
<evidence type="ECO:0000313" key="11">
    <source>
        <dbReference type="Proteomes" id="UP000490939"/>
    </source>
</evidence>
<dbReference type="PROSITE" id="PS50294">
    <property type="entry name" value="WD_REPEATS_REGION"/>
    <property type="match status" value="1"/>
</dbReference>
<gene>
    <name evidence="9" type="ORF">BLS_008313</name>
    <name evidence="8" type="ORF">EG327_005054</name>
</gene>
<dbReference type="InterPro" id="IPR015943">
    <property type="entry name" value="WD40/YVTN_repeat-like_dom_sf"/>
</dbReference>
<comment type="similarity">
    <text evidence="2 6">Belongs to the WD repeat IPI3/WDR18 family.</text>
</comment>
<comment type="caution">
    <text evidence="9">The sequence shown here is derived from an EMBL/GenBank/DDBJ whole genome shotgun (WGS) entry which is preliminary data.</text>
</comment>
<dbReference type="Proteomes" id="UP000433883">
    <property type="component" value="Unassembled WGS sequence"/>
</dbReference>
<keyword evidence="6" id="KW-0698">rRNA processing</keyword>
<accession>A0A8H3Z4T9</accession>
<comment type="subunit">
    <text evidence="6">Component of the RIX1 complex, composed of IPI1, RIX1/IPI2 and IPI3 in a 1:2:2 stoichiometry. The complex interacts (via RIX1) with MDN1 (via its hexameric AAA ATPase ring) and the pre-60S ribosome particles.</text>
</comment>
<organism evidence="9 10">
    <name type="scientific">Venturia inaequalis</name>
    <name type="common">Apple scab fungus</name>
    <dbReference type="NCBI Taxonomy" id="5025"/>
    <lineage>
        <taxon>Eukaryota</taxon>
        <taxon>Fungi</taxon>
        <taxon>Dikarya</taxon>
        <taxon>Ascomycota</taxon>
        <taxon>Pezizomycotina</taxon>
        <taxon>Dothideomycetes</taxon>
        <taxon>Pleosporomycetidae</taxon>
        <taxon>Venturiales</taxon>
        <taxon>Venturiaceae</taxon>
        <taxon>Venturia</taxon>
    </lineage>
</organism>
<feature type="compositionally biased region" description="Acidic residues" evidence="7">
    <location>
        <begin position="539"/>
        <end position="565"/>
    </location>
</feature>
<feature type="compositionally biased region" description="Basic and acidic residues" evidence="7">
    <location>
        <begin position="523"/>
        <end position="532"/>
    </location>
</feature>
<dbReference type="Gene3D" id="2.130.10.10">
    <property type="entry name" value="YVTN repeat-like/Quinoprotein amine dehydrogenase"/>
    <property type="match status" value="2"/>
</dbReference>